<evidence type="ECO:0000313" key="1">
    <source>
        <dbReference type="EMBL" id="SHF04248.1"/>
    </source>
</evidence>
<proteinExistence type="predicted"/>
<dbReference type="RefSeq" id="WP_159432042.1">
    <property type="nucleotide sequence ID" value="NZ_FQTW01000027.1"/>
</dbReference>
<keyword evidence="2" id="KW-1185">Reference proteome</keyword>
<organism evidence="1 2">
    <name type="scientific">Psychroflexus salarius</name>
    <dbReference type="NCBI Taxonomy" id="1155689"/>
    <lineage>
        <taxon>Bacteria</taxon>
        <taxon>Pseudomonadati</taxon>
        <taxon>Bacteroidota</taxon>
        <taxon>Flavobacteriia</taxon>
        <taxon>Flavobacteriales</taxon>
        <taxon>Flavobacteriaceae</taxon>
        <taxon>Psychroflexus</taxon>
    </lineage>
</organism>
<dbReference type="STRING" id="1155689.SAMN05444278_1275"/>
<reference evidence="1 2" key="1">
    <citation type="submission" date="2016-11" db="EMBL/GenBank/DDBJ databases">
        <authorList>
            <person name="Jaros S."/>
            <person name="Januszkiewicz K."/>
            <person name="Wedrychowicz H."/>
        </authorList>
    </citation>
    <scope>NUCLEOTIDE SEQUENCE [LARGE SCALE GENOMIC DNA]</scope>
    <source>
        <strain evidence="1 2">DSM 25661</strain>
    </source>
</reference>
<sequence>MTRQQAENELYELWQNGEIPSNFTEDHSEYERAVKQMMKYGEIDYSEFF</sequence>
<protein>
    <submittedName>
        <fullName evidence="1">Uncharacterized protein</fullName>
    </submittedName>
</protein>
<gene>
    <name evidence="1" type="ORF">SAMN05444278_1275</name>
</gene>
<dbReference type="AlphaFoldDB" id="A0A1M4YF21"/>
<accession>A0A1M4YF21</accession>
<dbReference type="Proteomes" id="UP000184462">
    <property type="component" value="Unassembled WGS sequence"/>
</dbReference>
<evidence type="ECO:0000313" key="2">
    <source>
        <dbReference type="Proteomes" id="UP000184462"/>
    </source>
</evidence>
<dbReference type="EMBL" id="FQTW01000027">
    <property type="protein sequence ID" value="SHF04248.1"/>
    <property type="molecule type" value="Genomic_DNA"/>
</dbReference>
<name>A0A1M4YF21_9FLAO</name>
<dbReference type="OrthoDB" id="1421800at2"/>